<dbReference type="RefSeq" id="WP_188331267.1">
    <property type="nucleotide sequence ID" value="NZ_CP059491.1"/>
</dbReference>
<keyword evidence="1" id="KW-0472">Membrane</keyword>
<proteinExistence type="predicted"/>
<feature type="domain" description="Mammalian cell entry C-terminal" evidence="3">
    <location>
        <begin position="134"/>
        <end position="232"/>
    </location>
</feature>
<feature type="transmembrane region" description="Helical" evidence="1">
    <location>
        <begin position="12"/>
        <end position="34"/>
    </location>
</feature>
<evidence type="ECO:0000313" key="5">
    <source>
        <dbReference type="Proteomes" id="UP000515663"/>
    </source>
</evidence>
<evidence type="ECO:0000259" key="3">
    <source>
        <dbReference type="Pfam" id="PF11887"/>
    </source>
</evidence>
<name>A0A7D7LQS8_9ACTN</name>
<protein>
    <submittedName>
        <fullName evidence="4">MCE family protein</fullName>
    </submittedName>
</protein>
<dbReference type="PANTHER" id="PTHR33371">
    <property type="entry name" value="INTERMEMBRANE PHOSPHOLIPID TRANSPORT SYSTEM BINDING PROTEIN MLAD-RELATED"/>
    <property type="match status" value="1"/>
</dbReference>
<keyword evidence="1" id="KW-0812">Transmembrane</keyword>
<dbReference type="Pfam" id="PF11887">
    <property type="entry name" value="Mce4_CUP1"/>
    <property type="match status" value="1"/>
</dbReference>
<organism evidence="4 5">
    <name type="scientific">Gordonia jinghuaiqii</name>
    <dbReference type="NCBI Taxonomy" id="2758710"/>
    <lineage>
        <taxon>Bacteria</taxon>
        <taxon>Bacillati</taxon>
        <taxon>Actinomycetota</taxon>
        <taxon>Actinomycetes</taxon>
        <taxon>Mycobacteriales</taxon>
        <taxon>Gordoniaceae</taxon>
        <taxon>Gordonia</taxon>
    </lineage>
</organism>
<sequence length="341" mass="36632">MSQRLSHIDHRIWWPLTKFVCAALVGVLMAILIVNAIRNPSEESGREYTAEFADTSGLHPNSDVRIRGVRAGKVTAVELDQGPESTTSRVTFTLSDDHRITESSSAAVKYANLAGVRYLDVIDADADGREVGHLPADRTVPSFDITRLFNGLQPALETLGPEEVNEFTGNAVALLQGDGGGLEPMLDSVAKLSRYAADRERVIVTLADNMAAISDSLGGRSPQIIEILRELERPVVASLSVLDEIPKAATYGPQFMGAVSDILIGLGLQPTTDFDALISESFGSVDDMLRSFQLLPTLARGLKQLSASEEAGSRCSKGTLDLPALQNLMLNESGVVLCRAN</sequence>
<accession>A0A7D7LQS8</accession>
<dbReference type="AlphaFoldDB" id="A0A7D7LQS8"/>
<evidence type="ECO:0000259" key="2">
    <source>
        <dbReference type="Pfam" id="PF02470"/>
    </source>
</evidence>
<dbReference type="InterPro" id="IPR052336">
    <property type="entry name" value="MlaD_Phospholipid_Transporter"/>
</dbReference>
<dbReference type="GO" id="GO:0005576">
    <property type="term" value="C:extracellular region"/>
    <property type="evidence" value="ECO:0007669"/>
    <property type="project" value="TreeGrafter"/>
</dbReference>
<dbReference type="InterPro" id="IPR024516">
    <property type="entry name" value="Mce_C"/>
</dbReference>
<evidence type="ECO:0000313" key="4">
    <source>
        <dbReference type="EMBL" id="QMT01040.1"/>
    </source>
</evidence>
<dbReference type="PANTHER" id="PTHR33371:SF17">
    <property type="entry name" value="MCE-FAMILY PROTEIN MCE1B"/>
    <property type="match status" value="1"/>
</dbReference>
<keyword evidence="5" id="KW-1185">Reference proteome</keyword>
<feature type="domain" description="Mce/MlaD" evidence="2">
    <location>
        <begin position="45"/>
        <end position="122"/>
    </location>
</feature>
<dbReference type="EMBL" id="CP059491">
    <property type="protein sequence ID" value="QMT01040.1"/>
    <property type="molecule type" value="Genomic_DNA"/>
</dbReference>
<dbReference type="InterPro" id="IPR003399">
    <property type="entry name" value="Mce/MlaD"/>
</dbReference>
<dbReference type="Proteomes" id="UP000515663">
    <property type="component" value="Chromosome"/>
</dbReference>
<keyword evidence="1" id="KW-1133">Transmembrane helix</keyword>
<gene>
    <name evidence="4" type="ORF">H1R19_19590</name>
</gene>
<reference evidence="5" key="1">
    <citation type="submission" date="2020-07" db="EMBL/GenBank/DDBJ databases">
        <title>novel species isolated from the respiratory tract of Marmot.</title>
        <authorList>
            <person name="Zhang G."/>
        </authorList>
    </citation>
    <scope>NUCLEOTIDE SEQUENCE [LARGE SCALE GENOMIC DNA]</scope>
    <source>
        <strain evidence="5">686</strain>
    </source>
</reference>
<evidence type="ECO:0000256" key="1">
    <source>
        <dbReference type="SAM" id="Phobius"/>
    </source>
</evidence>
<dbReference type="Pfam" id="PF02470">
    <property type="entry name" value="MlaD"/>
    <property type="match status" value="1"/>
</dbReference>
<dbReference type="GO" id="GO:0051701">
    <property type="term" value="P:biological process involved in interaction with host"/>
    <property type="evidence" value="ECO:0007669"/>
    <property type="project" value="TreeGrafter"/>
</dbReference>
<dbReference type="KEGG" id="gji:H1R19_19590"/>